<keyword evidence="2" id="KW-0812">Transmembrane</keyword>
<evidence type="ECO:0000259" key="3">
    <source>
        <dbReference type="PROSITE" id="PS50883"/>
    </source>
</evidence>
<accession>A0A0B9A1R7</accession>
<keyword evidence="2" id="KW-1133">Transmembrane helix</keyword>
<dbReference type="EMBL" id="JRVC01000023">
    <property type="protein sequence ID" value="KHS43293.1"/>
    <property type="molecule type" value="Genomic_DNA"/>
</dbReference>
<dbReference type="Proteomes" id="UP000031338">
    <property type="component" value="Unassembled WGS sequence"/>
</dbReference>
<dbReference type="InterPro" id="IPR000160">
    <property type="entry name" value="GGDEF_dom"/>
</dbReference>
<dbReference type="SUPFAM" id="SSF141868">
    <property type="entry name" value="EAL domain-like"/>
    <property type="match status" value="1"/>
</dbReference>
<dbReference type="CDD" id="cd01948">
    <property type="entry name" value="EAL"/>
    <property type="match status" value="1"/>
</dbReference>
<sequence>MALTESGRRTCGRDESGGMATAPIKFNEPDATSIALKDRRDHDIVGLGVIIAAVLLFVANGSSVLRDFLHSLATGARPQEPMLGTALVLNIALLLFGWRRYVDLTREVGQRRVAEEVAHRLAHTDPLTGCLNRRSIGPALQDMIHTARATGHEVVAMMMDLDNFKKSNDAHGHQAGDAVLLQTAERIRALLPEKSIMARLGGDEFAFATIYDPDHVEAIDRLMIRLNASIARPVEIDGLALEVTASIGLANTGPADPNDAGTLAELLIHRADLAMYQAKKGGRNRYYWFEQNMESELRFRSELERGIREGIPRGEFVPYYEKQVDLDTGELTGFEMLARWKSPRHGLLSPELFIPIAEEIGLISELSESLIRQALRDAREWDPRLTLSVNISPLQLRDPWFAQKLLKLLVEANFPPHRLDIEITETCLHENVGVVRTLITSLKNQGIRISLDDFGTGYSSLAQLRTLPFDRIKIDRFFVSTLGKSKDSGTIIEAISSLGKGMDLPITAEGIESPEVLDELRKYGSFKGQGYLYGQPEDADAVRALLASHNLLPSAPAISVNELPEMPRAATA</sequence>
<feature type="domain" description="EAL" evidence="3">
    <location>
        <begin position="300"/>
        <end position="550"/>
    </location>
</feature>
<evidence type="ECO:0000256" key="2">
    <source>
        <dbReference type="SAM" id="Phobius"/>
    </source>
</evidence>
<keyword evidence="2" id="KW-0472">Membrane</keyword>
<dbReference type="InterPro" id="IPR052155">
    <property type="entry name" value="Biofilm_reg_signaling"/>
</dbReference>
<feature type="transmembrane region" description="Helical" evidence="2">
    <location>
        <begin position="82"/>
        <end position="102"/>
    </location>
</feature>
<organism evidence="5 6">
    <name type="scientific">Novosphingobium subterraneum</name>
    <dbReference type="NCBI Taxonomy" id="48936"/>
    <lineage>
        <taxon>Bacteria</taxon>
        <taxon>Pseudomonadati</taxon>
        <taxon>Pseudomonadota</taxon>
        <taxon>Alphaproteobacteria</taxon>
        <taxon>Sphingomonadales</taxon>
        <taxon>Sphingomonadaceae</taxon>
        <taxon>Novosphingobium</taxon>
    </lineage>
</organism>
<dbReference type="InterPro" id="IPR001633">
    <property type="entry name" value="EAL_dom"/>
</dbReference>
<keyword evidence="6" id="KW-1185">Reference proteome</keyword>
<dbReference type="SMART" id="SM00052">
    <property type="entry name" value="EAL"/>
    <property type="match status" value="1"/>
</dbReference>
<dbReference type="PROSITE" id="PS50887">
    <property type="entry name" value="GGDEF"/>
    <property type="match status" value="1"/>
</dbReference>
<evidence type="ECO:0000256" key="1">
    <source>
        <dbReference type="SAM" id="MobiDB-lite"/>
    </source>
</evidence>
<feature type="domain" description="GGDEF" evidence="4">
    <location>
        <begin position="152"/>
        <end position="291"/>
    </location>
</feature>
<dbReference type="Pfam" id="PF00563">
    <property type="entry name" value="EAL"/>
    <property type="match status" value="1"/>
</dbReference>
<reference evidence="5 6" key="1">
    <citation type="submission" date="2014-10" db="EMBL/GenBank/DDBJ databases">
        <title>Draft genome sequence of Novosphingobium subterraneum DSM 12447.</title>
        <authorList>
            <person name="Gan H.M."/>
            <person name="Gan H.Y."/>
            <person name="Savka M.A."/>
        </authorList>
    </citation>
    <scope>NUCLEOTIDE SEQUENCE [LARGE SCALE GENOMIC DNA]</scope>
    <source>
        <strain evidence="5 6">DSM 12447</strain>
    </source>
</reference>
<feature type="compositionally biased region" description="Basic and acidic residues" evidence="1">
    <location>
        <begin position="1"/>
        <end position="16"/>
    </location>
</feature>
<dbReference type="PATRIC" id="fig|48936.3.peg.3958"/>
<gene>
    <name evidence="5" type="ORF">NJ75_03925</name>
</gene>
<protein>
    <submittedName>
        <fullName evidence="5">Diguanylate cyclase/phosphodiesterase</fullName>
    </submittedName>
</protein>
<dbReference type="PANTHER" id="PTHR44757:SF2">
    <property type="entry name" value="BIOFILM ARCHITECTURE MAINTENANCE PROTEIN MBAA"/>
    <property type="match status" value="1"/>
</dbReference>
<dbReference type="Pfam" id="PF00990">
    <property type="entry name" value="GGDEF"/>
    <property type="match status" value="1"/>
</dbReference>
<evidence type="ECO:0000259" key="4">
    <source>
        <dbReference type="PROSITE" id="PS50887"/>
    </source>
</evidence>
<dbReference type="Gene3D" id="3.20.20.450">
    <property type="entry name" value="EAL domain"/>
    <property type="match status" value="1"/>
</dbReference>
<dbReference type="STRING" id="48936.NJ75_03925"/>
<name>A0A0B9A1R7_9SPHN</name>
<dbReference type="PROSITE" id="PS50883">
    <property type="entry name" value="EAL"/>
    <property type="match status" value="1"/>
</dbReference>
<dbReference type="InterPro" id="IPR043128">
    <property type="entry name" value="Rev_trsase/Diguanyl_cyclase"/>
</dbReference>
<feature type="region of interest" description="Disordered" evidence="1">
    <location>
        <begin position="1"/>
        <end position="22"/>
    </location>
</feature>
<dbReference type="InterPro" id="IPR035919">
    <property type="entry name" value="EAL_sf"/>
</dbReference>
<dbReference type="PANTHER" id="PTHR44757">
    <property type="entry name" value="DIGUANYLATE CYCLASE DGCP"/>
    <property type="match status" value="1"/>
</dbReference>
<comment type="caution">
    <text evidence="5">The sequence shown here is derived from an EMBL/GenBank/DDBJ whole genome shotgun (WGS) entry which is preliminary data.</text>
</comment>
<dbReference type="SMART" id="SM00267">
    <property type="entry name" value="GGDEF"/>
    <property type="match status" value="1"/>
</dbReference>
<dbReference type="CDD" id="cd01949">
    <property type="entry name" value="GGDEF"/>
    <property type="match status" value="1"/>
</dbReference>
<proteinExistence type="predicted"/>
<dbReference type="SUPFAM" id="SSF55073">
    <property type="entry name" value="Nucleotide cyclase"/>
    <property type="match status" value="1"/>
</dbReference>
<feature type="transmembrane region" description="Helical" evidence="2">
    <location>
        <begin position="44"/>
        <end position="62"/>
    </location>
</feature>
<evidence type="ECO:0000313" key="5">
    <source>
        <dbReference type="EMBL" id="KHS43293.1"/>
    </source>
</evidence>
<dbReference type="AlphaFoldDB" id="A0A0B9A1R7"/>
<dbReference type="Gene3D" id="3.30.70.270">
    <property type="match status" value="1"/>
</dbReference>
<evidence type="ECO:0000313" key="6">
    <source>
        <dbReference type="Proteomes" id="UP000031338"/>
    </source>
</evidence>
<dbReference type="NCBIfam" id="TIGR00254">
    <property type="entry name" value="GGDEF"/>
    <property type="match status" value="1"/>
</dbReference>
<dbReference type="InterPro" id="IPR029787">
    <property type="entry name" value="Nucleotide_cyclase"/>
</dbReference>